<evidence type="ECO:0000313" key="5">
    <source>
        <dbReference type="Proteomes" id="UP000462760"/>
    </source>
</evidence>
<dbReference type="CDD" id="cd06471">
    <property type="entry name" value="ACD_LpsHSP_like"/>
    <property type="match status" value="1"/>
</dbReference>
<name>A0A844FHP1_9FIRM</name>
<proteinExistence type="inferred from homology"/>
<dbReference type="Gene3D" id="2.60.40.790">
    <property type="match status" value="1"/>
</dbReference>
<comment type="caution">
    <text evidence="4">The sequence shown here is derived from an EMBL/GenBank/DDBJ whole genome shotgun (WGS) entry which is preliminary data.</text>
</comment>
<dbReference type="InterPro" id="IPR008978">
    <property type="entry name" value="HSP20-like_chaperone"/>
</dbReference>
<dbReference type="InterPro" id="IPR002068">
    <property type="entry name" value="A-crystallin/Hsp20_dom"/>
</dbReference>
<gene>
    <name evidence="4" type="ORF">FYJ27_06935</name>
</gene>
<organism evidence="4 5">
    <name type="scientific">Anaerosalibacter bizertensis</name>
    <dbReference type="NCBI Taxonomy" id="932217"/>
    <lineage>
        <taxon>Bacteria</taxon>
        <taxon>Bacillati</taxon>
        <taxon>Bacillota</taxon>
        <taxon>Tissierellia</taxon>
        <taxon>Tissierellales</taxon>
        <taxon>Sporanaerobacteraceae</taxon>
        <taxon>Anaerosalibacter</taxon>
    </lineage>
</organism>
<dbReference type="OrthoDB" id="9811615at2"/>
<dbReference type="Pfam" id="PF00011">
    <property type="entry name" value="HSP20"/>
    <property type="match status" value="1"/>
</dbReference>
<sequence>MFDLTPYRNRGVSRREDYNAMDTIDRMFNSMVKEFFNGVGFPSFTSMANEGIKVDIKENDKEYILEAEIPGVDKKDIKLELKDDLLTISVERDEEIKEEKENYIRREIKRGRFQRSFYVDNIKEDEIKAKFKDGILYITLPKDESEKSKGNQIEIE</sequence>
<evidence type="ECO:0000259" key="3">
    <source>
        <dbReference type="PROSITE" id="PS01031"/>
    </source>
</evidence>
<dbReference type="AlphaFoldDB" id="A0A844FHP1"/>
<evidence type="ECO:0000313" key="4">
    <source>
        <dbReference type="EMBL" id="MSS43462.1"/>
    </source>
</evidence>
<evidence type="ECO:0000256" key="1">
    <source>
        <dbReference type="PROSITE-ProRule" id="PRU00285"/>
    </source>
</evidence>
<dbReference type="PROSITE" id="PS01031">
    <property type="entry name" value="SHSP"/>
    <property type="match status" value="1"/>
</dbReference>
<dbReference type="EMBL" id="VULR01000008">
    <property type="protein sequence ID" value="MSS43462.1"/>
    <property type="molecule type" value="Genomic_DNA"/>
</dbReference>
<evidence type="ECO:0000256" key="2">
    <source>
        <dbReference type="RuleBase" id="RU003616"/>
    </source>
</evidence>
<feature type="domain" description="SHSP" evidence="3">
    <location>
        <begin position="43"/>
        <end position="156"/>
    </location>
</feature>
<protein>
    <submittedName>
        <fullName evidence="4">Hsp20/alpha crystallin family protein</fullName>
    </submittedName>
</protein>
<reference evidence="4 5" key="1">
    <citation type="submission" date="2019-08" db="EMBL/GenBank/DDBJ databases">
        <title>In-depth cultivation of the pig gut microbiome towards novel bacterial diversity and tailored functional studies.</title>
        <authorList>
            <person name="Wylensek D."/>
            <person name="Hitch T.C.A."/>
            <person name="Clavel T."/>
        </authorList>
    </citation>
    <scope>NUCLEOTIDE SEQUENCE [LARGE SCALE GENOMIC DNA]</scope>
    <source>
        <strain evidence="4 5">Med78-601-WT-4W-RMD-3</strain>
    </source>
</reference>
<dbReference type="Proteomes" id="UP000462760">
    <property type="component" value="Unassembled WGS sequence"/>
</dbReference>
<dbReference type="SUPFAM" id="SSF49764">
    <property type="entry name" value="HSP20-like chaperones"/>
    <property type="match status" value="1"/>
</dbReference>
<dbReference type="RefSeq" id="WP_154484147.1">
    <property type="nucleotide sequence ID" value="NZ_VULR01000008.1"/>
</dbReference>
<comment type="similarity">
    <text evidence="1 2">Belongs to the small heat shock protein (HSP20) family.</text>
</comment>
<dbReference type="PANTHER" id="PTHR11527">
    <property type="entry name" value="HEAT-SHOCK PROTEIN 20 FAMILY MEMBER"/>
    <property type="match status" value="1"/>
</dbReference>
<dbReference type="InterPro" id="IPR031107">
    <property type="entry name" value="Small_HSP"/>
</dbReference>
<accession>A0A844FHP1</accession>